<feature type="domain" description="L,D-TPase catalytic" evidence="2">
    <location>
        <begin position="79"/>
        <end position="213"/>
    </location>
</feature>
<gene>
    <name evidence="3" type="ORF">Lmac_2685</name>
</gene>
<protein>
    <recommendedName>
        <fullName evidence="2">L,D-TPase catalytic domain-containing protein</fullName>
    </recommendedName>
</protein>
<keyword evidence="1" id="KW-0732">Signal</keyword>
<dbReference type="PANTHER" id="PTHR38589">
    <property type="entry name" value="BLR0621 PROTEIN"/>
    <property type="match status" value="1"/>
</dbReference>
<accession>A0A0W0VY03</accession>
<comment type="caution">
    <text evidence="3">The sequence shown here is derived from an EMBL/GenBank/DDBJ whole genome shotgun (WGS) entry which is preliminary data.</text>
</comment>
<name>A0A0W0VY03_9GAMM</name>
<feature type="signal peptide" evidence="1">
    <location>
        <begin position="1"/>
        <end position="22"/>
    </location>
</feature>
<feature type="chain" id="PRO_5006915164" description="L,D-TPase catalytic domain-containing protein" evidence="1">
    <location>
        <begin position="23"/>
        <end position="223"/>
    </location>
</feature>
<dbReference type="InterPro" id="IPR005490">
    <property type="entry name" value="LD_TPept_cat_dom"/>
</dbReference>
<dbReference type="STRING" id="466.Lmac_2685"/>
<dbReference type="PANTHER" id="PTHR38589:SF1">
    <property type="entry name" value="BLR0621 PROTEIN"/>
    <property type="match status" value="1"/>
</dbReference>
<reference evidence="3 4" key="1">
    <citation type="submission" date="2015-11" db="EMBL/GenBank/DDBJ databases">
        <title>Genomic analysis of 38 Legionella species identifies large and diverse effector repertoires.</title>
        <authorList>
            <person name="Burstein D."/>
            <person name="Amaro F."/>
            <person name="Zusman T."/>
            <person name="Lifshitz Z."/>
            <person name="Cohen O."/>
            <person name="Gilbert J.A."/>
            <person name="Pupko T."/>
            <person name="Shuman H.A."/>
            <person name="Segal G."/>
        </authorList>
    </citation>
    <scope>NUCLEOTIDE SEQUENCE [LARGE SCALE GENOMIC DNA]</scope>
    <source>
        <strain evidence="3 4">PX-1-G2-E2</strain>
    </source>
</reference>
<dbReference type="PATRIC" id="fig|466.6.peg.2864"/>
<keyword evidence="4" id="KW-1185">Reference proteome</keyword>
<dbReference type="AlphaFoldDB" id="A0A0W0VY03"/>
<evidence type="ECO:0000256" key="1">
    <source>
        <dbReference type="SAM" id="SignalP"/>
    </source>
</evidence>
<dbReference type="Pfam" id="PF03734">
    <property type="entry name" value="YkuD"/>
    <property type="match status" value="1"/>
</dbReference>
<dbReference type="Proteomes" id="UP000054908">
    <property type="component" value="Unassembled WGS sequence"/>
</dbReference>
<organism evidence="3 4">
    <name type="scientific">Legionella maceachernii</name>
    <dbReference type="NCBI Taxonomy" id="466"/>
    <lineage>
        <taxon>Bacteria</taxon>
        <taxon>Pseudomonadati</taxon>
        <taxon>Pseudomonadota</taxon>
        <taxon>Gammaproteobacteria</taxon>
        <taxon>Legionellales</taxon>
        <taxon>Legionellaceae</taxon>
        <taxon>Legionella</taxon>
    </lineage>
</organism>
<dbReference type="EMBL" id="LNYL01000050">
    <property type="protein sequence ID" value="KTD24598.1"/>
    <property type="molecule type" value="Genomic_DNA"/>
</dbReference>
<dbReference type="GO" id="GO:0016740">
    <property type="term" value="F:transferase activity"/>
    <property type="evidence" value="ECO:0007669"/>
    <property type="project" value="InterPro"/>
</dbReference>
<proteinExistence type="predicted"/>
<sequence length="223" mass="24672">MQNIKNGLPVIFLALLSVSGFASGHAKNRCQSVLTHLTTLPKKTAQVLVVTPVSGYKAKIIACQRQGNRWKPILPTVKAVIGKSGVAPIGKKREGDLKTPAGLYSLGEAFGFQPLALKMDYKYITPDDKYVDDVNSKDYNHWVNGKTEAKSYEFMHVKFYKMGIVVNYNKDPIVPGAGSAIFMHLWKSANTPTAGCIAMDKQHLLAILLWLDKNQHPSIFIRS</sequence>
<evidence type="ECO:0000259" key="2">
    <source>
        <dbReference type="Pfam" id="PF03734"/>
    </source>
</evidence>
<dbReference type="RefSeq" id="WP_058453369.1">
    <property type="nucleotide sequence ID" value="NZ_CAAAIB010000001.1"/>
</dbReference>
<evidence type="ECO:0000313" key="3">
    <source>
        <dbReference type="EMBL" id="KTD24598.1"/>
    </source>
</evidence>
<evidence type="ECO:0000313" key="4">
    <source>
        <dbReference type="Proteomes" id="UP000054908"/>
    </source>
</evidence>